<dbReference type="AlphaFoldDB" id="A0A2N5SF76"/>
<keyword evidence="4" id="KW-0234">DNA repair</keyword>
<name>A0A2N5SF76_9BASI</name>
<dbReference type="FunFam" id="3.30.565.10:FF:000109">
    <property type="entry name" value="Related to MLH1-DNA mismatch repair protein"/>
    <property type="match status" value="1"/>
</dbReference>
<feature type="compositionally biased region" description="Polar residues" evidence="6">
    <location>
        <begin position="374"/>
        <end position="389"/>
    </location>
</feature>
<dbReference type="Gene3D" id="3.30.230.10">
    <property type="match status" value="1"/>
</dbReference>
<dbReference type="InterPro" id="IPR020568">
    <property type="entry name" value="Ribosomal_Su5_D2-typ_SF"/>
</dbReference>
<evidence type="ECO:0000256" key="5">
    <source>
        <dbReference type="ARBA" id="ARBA00023242"/>
    </source>
</evidence>
<dbReference type="GO" id="GO:0061982">
    <property type="term" value="P:meiosis I cell cycle process"/>
    <property type="evidence" value="ECO:0007669"/>
    <property type="project" value="UniProtKB-ARBA"/>
</dbReference>
<sequence>MDPPESTSRDLTPKPIVALEESVVNRIAAGEIIIRPANAIKELLENSIDAGATSVKITVKDGGAKMLQIQDNGSGIRKADLGILCERFTTSKIRKFDDLSSLRTYGFRGEALASISHIAHLTIATKTRSEGVGWKAQYSDGKLVPLKPGGSPDPQACAGNDGTMITVEDMFYNVPQRRKALQSASEEYRKILDVVTRYAIHNQGVALSCKKAGSPSPDVNTLATANVLETIGRLYSETLKKELMHLEFTDKKLGFKVEGYFSTANYNAKKAITMIFINNRLVECSPLRKSLEITYLSILPKGSFPFIYISLEISPGRVDPNVHPNKKEVHFLDQDEIVERICDKLNVFLAGSNSSRSYSVQTILPMATPDDKMPSSSRAYPSQSKSSKSAKVLPQKLVRTDHRSRTLQSMLRRATGTSGDDMTPRETNSEDPLDLQTPVLSTNSSSQAPQSTIHPVKVEESRCLLASIRDLKQEIKCKTDNDLENLIRHHTFVGVVDTQKGYSCIQHETQLYLVYHFSFCEELFYQLGVRQFGSFDRVQLKPAVSVHKLVTLAVESEPSEYLDKIGRSNAVKKICERLNSSAEMLDEYFSFQIDTASGDLVTLPILLPEHVPNMEKLPLFLVRIAVECNWTNEMACFSSFLRELAFFYAPSGLPLACLSDEQINAAEADEKEQLQQLVFPAMKKYLAPPSNLRDDIKTVTTLPELYKVFERSVFPFAMLHALPLALSHAN</sequence>
<dbReference type="Pfam" id="PF01119">
    <property type="entry name" value="DNA_mis_repair"/>
    <property type="match status" value="1"/>
</dbReference>
<dbReference type="PANTHER" id="PTHR10073:SF12">
    <property type="entry name" value="DNA MISMATCH REPAIR PROTEIN MLH1"/>
    <property type="match status" value="1"/>
</dbReference>
<dbReference type="GO" id="GO:0006298">
    <property type="term" value="P:mismatch repair"/>
    <property type="evidence" value="ECO:0007669"/>
    <property type="project" value="InterPro"/>
</dbReference>
<keyword evidence="5" id="KW-0539">Nucleus</keyword>
<dbReference type="Gene3D" id="3.30.565.10">
    <property type="entry name" value="Histidine kinase-like ATPase, C-terminal domain"/>
    <property type="match status" value="1"/>
</dbReference>
<dbReference type="GO" id="GO:0032389">
    <property type="term" value="C:MutLalpha complex"/>
    <property type="evidence" value="ECO:0007669"/>
    <property type="project" value="TreeGrafter"/>
</dbReference>
<dbReference type="PROSITE" id="PS00058">
    <property type="entry name" value="DNA_MISMATCH_REPAIR_1"/>
    <property type="match status" value="1"/>
</dbReference>
<keyword evidence="9" id="KW-1185">Reference proteome</keyword>
<feature type="compositionally biased region" description="Polar residues" evidence="6">
    <location>
        <begin position="438"/>
        <end position="453"/>
    </location>
</feature>
<reference evidence="8 9" key="1">
    <citation type="submission" date="2017-11" db="EMBL/GenBank/DDBJ databases">
        <title>De novo assembly and phasing of dikaryotic genomes from two isolates of Puccinia coronata f. sp. avenae, the causal agent of oat crown rust.</title>
        <authorList>
            <person name="Miller M.E."/>
            <person name="Zhang Y."/>
            <person name="Omidvar V."/>
            <person name="Sperschneider J."/>
            <person name="Schwessinger B."/>
            <person name="Raley C."/>
            <person name="Palmer J.M."/>
            <person name="Garnica D."/>
            <person name="Upadhyaya N."/>
            <person name="Rathjen J."/>
            <person name="Taylor J.M."/>
            <person name="Park R.F."/>
            <person name="Dodds P.N."/>
            <person name="Hirsch C.D."/>
            <person name="Kianian S.F."/>
            <person name="Figueroa M."/>
        </authorList>
    </citation>
    <scope>NUCLEOTIDE SEQUENCE [LARGE SCALE GENOMIC DNA]</scope>
    <source>
        <strain evidence="8">12NC29</strain>
    </source>
</reference>
<dbReference type="CDD" id="cd16926">
    <property type="entry name" value="HATPase_MutL-MLH-PMS-like"/>
    <property type="match status" value="1"/>
</dbReference>
<protein>
    <recommendedName>
        <fullName evidence="7">DNA mismatch repair protein S5 domain-containing protein</fullName>
    </recommendedName>
</protein>
<evidence type="ECO:0000256" key="1">
    <source>
        <dbReference type="ARBA" id="ARBA00004123"/>
    </source>
</evidence>
<dbReference type="EMBL" id="PGCJ01001002">
    <property type="protein sequence ID" value="PLW11883.1"/>
    <property type="molecule type" value="Genomic_DNA"/>
</dbReference>
<evidence type="ECO:0000256" key="6">
    <source>
        <dbReference type="SAM" id="MobiDB-lite"/>
    </source>
</evidence>
<dbReference type="GO" id="GO:0140664">
    <property type="term" value="F:ATP-dependent DNA damage sensor activity"/>
    <property type="evidence" value="ECO:0007669"/>
    <property type="project" value="InterPro"/>
</dbReference>
<gene>
    <name evidence="8" type="ORF">PCANC_21973</name>
</gene>
<dbReference type="Pfam" id="PF13589">
    <property type="entry name" value="HATPase_c_3"/>
    <property type="match status" value="1"/>
</dbReference>
<proteinExistence type="inferred from homology"/>
<dbReference type="SUPFAM" id="SSF54211">
    <property type="entry name" value="Ribosomal protein S5 domain 2-like"/>
    <property type="match status" value="1"/>
</dbReference>
<dbReference type="NCBIfam" id="TIGR00585">
    <property type="entry name" value="mutl"/>
    <property type="match status" value="1"/>
</dbReference>
<dbReference type="InterPro" id="IPR014721">
    <property type="entry name" value="Ribsml_uS5_D2-typ_fold_subgr"/>
</dbReference>
<evidence type="ECO:0000256" key="2">
    <source>
        <dbReference type="ARBA" id="ARBA00006082"/>
    </source>
</evidence>
<comment type="similarity">
    <text evidence="2">Belongs to the DNA mismatch repair MutL/HexB family.</text>
</comment>
<dbReference type="InterPro" id="IPR013507">
    <property type="entry name" value="DNA_mismatch_S5_2-like"/>
</dbReference>
<dbReference type="Pfam" id="PF16413">
    <property type="entry name" value="Mlh1_C"/>
    <property type="match status" value="1"/>
</dbReference>
<keyword evidence="3" id="KW-0227">DNA damage</keyword>
<dbReference type="FunFam" id="3.30.230.10:FF:000014">
    <property type="entry name" value="DNA mismatch repair protein Mlh1"/>
    <property type="match status" value="1"/>
</dbReference>
<dbReference type="InterPro" id="IPR014762">
    <property type="entry name" value="DNA_mismatch_repair_CS"/>
</dbReference>
<dbReference type="SUPFAM" id="SSF55874">
    <property type="entry name" value="ATPase domain of HSP90 chaperone/DNA topoisomerase II/histidine kinase"/>
    <property type="match status" value="1"/>
</dbReference>
<feature type="region of interest" description="Disordered" evidence="6">
    <location>
        <begin position="366"/>
        <end position="453"/>
    </location>
</feature>
<feature type="domain" description="DNA mismatch repair protein S5" evidence="7">
    <location>
        <begin position="231"/>
        <end position="350"/>
    </location>
</feature>
<dbReference type="InterPro" id="IPR036890">
    <property type="entry name" value="HATPase_C_sf"/>
</dbReference>
<dbReference type="InterPro" id="IPR002099">
    <property type="entry name" value="MutL/Mlh/PMS"/>
</dbReference>
<dbReference type="STRING" id="200324.A0A2N5SF76"/>
<dbReference type="GO" id="GO:0030983">
    <property type="term" value="F:mismatched DNA binding"/>
    <property type="evidence" value="ECO:0007669"/>
    <property type="project" value="InterPro"/>
</dbReference>
<dbReference type="GO" id="GO:0016887">
    <property type="term" value="F:ATP hydrolysis activity"/>
    <property type="evidence" value="ECO:0007669"/>
    <property type="project" value="InterPro"/>
</dbReference>
<dbReference type="InterPro" id="IPR038973">
    <property type="entry name" value="MutL/Mlh/Pms-like"/>
</dbReference>
<accession>A0A2N5SF76</accession>
<organism evidence="8 9">
    <name type="scientific">Puccinia coronata f. sp. avenae</name>
    <dbReference type="NCBI Taxonomy" id="200324"/>
    <lineage>
        <taxon>Eukaryota</taxon>
        <taxon>Fungi</taxon>
        <taxon>Dikarya</taxon>
        <taxon>Basidiomycota</taxon>
        <taxon>Pucciniomycotina</taxon>
        <taxon>Pucciniomycetes</taxon>
        <taxon>Pucciniales</taxon>
        <taxon>Pucciniaceae</taxon>
        <taxon>Puccinia</taxon>
    </lineage>
</organism>
<dbReference type="GO" id="GO:0005524">
    <property type="term" value="F:ATP binding"/>
    <property type="evidence" value="ECO:0007669"/>
    <property type="project" value="InterPro"/>
</dbReference>
<comment type="subcellular location">
    <subcellularLocation>
        <location evidence="1">Nucleus</location>
    </subcellularLocation>
</comment>
<dbReference type="Proteomes" id="UP000235388">
    <property type="component" value="Unassembled WGS sequence"/>
</dbReference>
<evidence type="ECO:0000313" key="8">
    <source>
        <dbReference type="EMBL" id="PLW11883.1"/>
    </source>
</evidence>
<evidence type="ECO:0000256" key="3">
    <source>
        <dbReference type="ARBA" id="ARBA00022763"/>
    </source>
</evidence>
<evidence type="ECO:0000259" key="7">
    <source>
        <dbReference type="SMART" id="SM01340"/>
    </source>
</evidence>
<comment type="caution">
    <text evidence="8">The sequence shown here is derived from an EMBL/GenBank/DDBJ whole genome shotgun (WGS) entry which is preliminary data.</text>
</comment>
<dbReference type="InterPro" id="IPR032189">
    <property type="entry name" value="Mlh1_C"/>
</dbReference>
<dbReference type="OrthoDB" id="10263226at2759"/>
<evidence type="ECO:0000256" key="4">
    <source>
        <dbReference type="ARBA" id="ARBA00023204"/>
    </source>
</evidence>
<evidence type="ECO:0000313" key="9">
    <source>
        <dbReference type="Proteomes" id="UP000235388"/>
    </source>
</evidence>
<dbReference type="SMART" id="SM01340">
    <property type="entry name" value="DNA_mis_repair"/>
    <property type="match status" value="1"/>
</dbReference>
<dbReference type="PANTHER" id="PTHR10073">
    <property type="entry name" value="DNA MISMATCH REPAIR PROTEIN MLH, PMS, MUTL"/>
    <property type="match status" value="1"/>
</dbReference>